<comment type="similarity">
    <text evidence="7">Belongs to the TonB-dependent receptor family.</text>
</comment>
<keyword evidence="5 7" id="KW-0472">Membrane</keyword>
<feature type="domain" description="TonB-dependent receptor plug" evidence="9">
    <location>
        <begin position="116"/>
        <end position="219"/>
    </location>
</feature>
<dbReference type="Gene3D" id="2.170.130.10">
    <property type="entry name" value="TonB-dependent receptor, plug domain"/>
    <property type="match status" value="1"/>
</dbReference>
<comment type="subcellular location">
    <subcellularLocation>
        <location evidence="1 7">Cell outer membrane</location>
        <topology evidence="1 7">Multi-pass membrane protein</topology>
    </subcellularLocation>
</comment>
<evidence type="ECO:0000256" key="8">
    <source>
        <dbReference type="SAM" id="SignalP"/>
    </source>
</evidence>
<dbReference type="Pfam" id="PF13715">
    <property type="entry name" value="CarbopepD_reg_2"/>
    <property type="match status" value="1"/>
</dbReference>
<dbReference type="Pfam" id="PF07715">
    <property type="entry name" value="Plug"/>
    <property type="match status" value="1"/>
</dbReference>
<accession>A0A0S2KIL6</accession>
<dbReference type="eggNOG" id="COG4771">
    <property type="taxonomic scope" value="Bacteria"/>
</dbReference>
<dbReference type="InterPro" id="IPR023996">
    <property type="entry name" value="TonB-dep_OMP_SusC/RagA"/>
</dbReference>
<keyword evidence="3 7" id="KW-1134">Transmembrane beta strand</keyword>
<keyword evidence="2 7" id="KW-0813">Transport</keyword>
<sequence>MSRRTATLLALFFVAIFATAQVTKVSGIVVDESGEPVIGASVMIKGTNKGVATDLDGKFTLNELPRTARELTVSYIGMLTVNVPIKPNMKIVLKADSKQIDDVIVVAFGKQKREAFTGSAGVLNADKIAERQVSNPLAALNGKVSGVQIIEGNGPSASPALQIRGISSLNAGNGPLIVVDGLPYNGYYSDINPADVESISVLKDAASNSLYGARGANGVILITTKTAKRGTAAISFDAKWGFNHDAKVDYDYVNDPGQYYEMFHKALYNKFHYSDGLDAYAAYLKANESIYRNGNDGGLGYIVYKVPQGEYLIGQNGKLNPHATLGNVVTRNGRQYMLYPDDWKKEGLRNGFRHEYNLSINGGTDVFKSYASVGYMKNEGICYGSDYTRYSARLKSDYQARTWLTIGGNVSYAHTESNSESYAFSAAHQIPPIYPLYLRDGQGYIMTDKHGKMYDYGSGEQHGITREIFLSEAPLQDDRLNLEDNNSNAFGLQGYADISFLNDFKLTLNASIYDTENRITSATNPYYGFAKATGGSIGVYHYRTYDFNTQQLLNYNKSFGKHTISALLGHEYNRNNRTTTGGLKKNIFAYEMNKELSGALSLVSTTSYKSVYNIEGYLFRGQYDYDNKYFGSISFRRDGSSKFHPSHRWGNFWSFGGAWIISKEKWFTPKWIDMLKLKASFGQQGNDDIGNFYYTDFYSLKAVNGKASLDFANKGKRDISWETNTNINTGVEFELFKRRLTGSVEYYQRKTTDMLLWFSVPISLGYLGYYDNVGDMMNRGVELNLDGDIIRSKHITWSMNFNITHNHNEISYLPEANKTVVKEGHGGYASSNRYIGEGLPINTWYLKRYAGVNEQGLSTWYYTDSKTGELKTTSDYSAGDYYLCGSPHPDVYGGFGTSLRAYGFDLNASFIYSIGGKAYDYGYQYMMRNPEQAIAPQAYHKDLLNAWSVENPHSNVPRWQYNDINTSADSNRFLTDASTLSFKSITLGYTFPSQLVKRMQLSSLRLFVACDNIYYWSKRKGFDPRTAFDGEVGDASYSAMRTISAGISVKF</sequence>
<evidence type="ECO:0000256" key="6">
    <source>
        <dbReference type="ARBA" id="ARBA00023237"/>
    </source>
</evidence>
<keyword evidence="11" id="KW-1185">Reference proteome</keyword>
<feature type="signal peptide" evidence="8">
    <location>
        <begin position="1"/>
        <end position="20"/>
    </location>
</feature>
<dbReference type="Proteomes" id="UP000056252">
    <property type="component" value="Chromosome"/>
</dbReference>
<dbReference type="InterPro" id="IPR008969">
    <property type="entry name" value="CarboxyPept-like_regulatory"/>
</dbReference>
<dbReference type="eggNOG" id="COG1629">
    <property type="taxonomic scope" value="Bacteria"/>
</dbReference>
<evidence type="ECO:0000256" key="1">
    <source>
        <dbReference type="ARBA" id="ARBA00004571"/>
    </source>
</evidence>
<dbReference type="RefSeq" id="WP_025065159.1">
    <property type="nucleotide sequence ID" value="NZ_CP013195.1"/>
</dbReference>
<dbReference type="NCBIfam" id="TIGR04057">
    <property type="entry name" value="SusC_RagA_signa"/>
    <property type="match status" value="1"/>
</dbReference>
<dbReference type="PROSITE" id="PS52016">
    <property type="entry name" value="TONB_DEPENDENT_REC_3"/>
    <property type="match status" value="1"/>
</dbReference>
<dbReference type="Gene3D" id="2.40.170.20">
    <property type="entry name" value="TonB-dependent receptor, beta-barrel domain"/>
    <property type="match status" value="1"/>
</dbReference>
<dbReference type="InterPro" id="IPR012910">
    <property type="entry name" value="Plug_dom"/>
</dbReference>
<evidence type="ECO:0000259" key="9">
    <source>
        <dbReference type="Pfam" id="PF07715"/>
    </source>
</evidence>
<dbReference type="InterPro" id="IPR037066">
    <property type="entry name" value="Plug_dom_sf"/>
</dbReference>
<dbReference type="SUPFAM" id="SSF56935">
    <property type="entry name" value="Porins"/>
    <property type="match status" value="1"/>
</dbReference>
<proteinExistence type="inferred from homology"/>
<dbReference type="EMBL" id="CP013195">
    <property type="protein sequence ID" value="ALO47839.1"/>
    <property type="molecule type" value="Genomic_DNA"/>
</dbReference>
<dbReference type="InterPro" id="IPR039426">
    <property type="entry name" value="TonB-dep_rcpt-like"/>
</dbReference>
<organism evidence="10 11">
    <name type="scientific">Hoylesella enoeca</name>
    <dbReference type="NCBI Taxonomy" id="76123"/>
    <lineage>
        <taxon>Bacteria</taxon>
        <taxon>Pseudomonadati</taxon>
        <taxon>Bacteroidota</taxon>
        <taxon>Bacteroidia</taxon>
        <taxon>Bacteroidales</taxon>
        <taxon>Prevotellaceae</taxon>
        <taxon>Hoylesella</taxon>
    </lineage>
</organism>
<reference evidence="11" key="1">
    <citation type="submission" date="2015-11" db="EMBL/GenBank/DDBJ databases">
        <authorList>
            <person name="Holder M.E."/>
            <person name="Ajami N.J."/>
            <person name="Petrosino J.F."/>
        </authorList>
    </citation>
    <scope>NUCLEOTIDE SEQUENCE [LARGE SCALE GENOMIC DNA]</scope>
    <source>
        <strain evidence="11">F0113</strain>
    </source>
</reference>
<protein>
    <submittedName>
        <fullName evidence="10">SusC/RagA family TonB-linked outer membrane protein</fullName>
    </submittedName>
</protein>
<dbReference type="Gene3D" id="2.60.40.1120">
    <property type="entry name" value="Carboxypeptidase-like, regulatory domain"/>
    <property type="match status" value="1"/>
</dbReference>
<gene>
    <name evidence="10" type="ORF">AS203_00915</name>
</gene>
<keyword evidence="4 7" id="KW-0812">Transmembrane</keyword>
<dbReference type="GO" id="GO:0009279">
    <property type="term" value="C:cell outer membrane"/>
    <property type="evidence" value="ECO:0007669"/>
    <property type="project" value="UniProtKB-SubCell"/>
</dbReference>
<evidence type="ECO:0000256" key="2">
    <source>
        <dbReference type="ARBA" id="ARBA00022448"/>
    </source>
</evidence>
<evidence type="ECO:0000313" key="10">
    <source>
        <dbReference type="EMBL" id="ALO47839.1"/>
    </source>
</evidence>
<evidence type="ECO:0000313" key="11">
    <source>
        <dbReference type="Proteomes" id="UP000056252"/>
    </source>
</evidence>
<evidence type="ECO:0000256" key="4">
    <source>
        <dbReference type="ARBA" id="ARBA00022692"/>
    </source>
</evidence>
<dbReference type="NCBIfam" id="TIGR04056">
    <property type="entry name" value="OMP_RagA_SusC"/>
    <property type="match status" value="1"/>
</dbReference>
<dbReference type="FunFam" id="2.60.40.1120:FF:000003">
    <property type="entry name" value="Outer membrane protein Omp121"/>
    <property type="match status" value="1"/>
</dbReference>
<evidence type="ECO:0000256" key="5">
    <source>
        <dbReference type="ARBA" id="ARBA00023136"/>
    </source>
</evidence>
<dbReference type="InterPro" id="IPR023997">
    <property type="entry name" value="TonB-dep_OMP_SusC/RagA_CS"/>
</dbReference>
<dbReference type="SUPFAM" id="SSF49464">
    <property type="entry name" value="Carboxypeptidase regulatory domain-like"/>
    <property type="match status" value="1"/>
</dbReference>
<evidence type="ECO:0000256" key="7">
    <source>
        <dbReference type="PROSITE-ProRule" id="PRU01360"/>
    </source>
</evidence>
<keyword evidence="8" id="KW-0732">Signal</keyword>
<dbReference type="OrthoDB" id="9768177at2"/>
<feature type="chain" id="PRO_5006601708" evidence="8">
    <location>
        <begin position="21"/>
        <end position="1051"/>
    </location>
</feature>
<dbReference type="InterPro" id="IPR036942">
    <property type="entry name" value="Beta-barrel_TonB_sf"/>
</dbReference>
<evidence type="ECO:0000256" key="3">
    <source>
        <dbReference type="ARBA" id="ARBA00022452"/>
    </source>
</evidence>
<name>A0A0S2KIL6_9BACT</name>
<dbReference type="STRING" id="76123.AS203_00915"/>
<dbReference type="KEGG" id="peo:AS203_00915"/>
<keyword evidence="6 7" id="KW-0998">Cell outer membrane</keyword>
<dbReference type="AlphaFoldDB" id="A0A0S2KIL6"/>